<keyword evidence="6" id="KW-0496">Mitochondrion</keyword>
<evidence type="ECO:0000256" key="1">
    <source>
        <dbReference type="ARBA" id="ARBA00004173"/>
    </source>
</evidence>
<dbReference type="Gene3D" id="3.40.50.150">
    <property type="entry name" value="Vaccinia Virus protein VP39"/>
    <property type="match status" value="1"/>
</dbReference>
<dbReference type="GeneID" id="16070257"/>
<dbReference type="STRING" id="946362.F2UMN4"/>
<gene>
    <name evidence="9" type="ORF">PTSG_12886</name>
</gene>
<dbReference type="InterPro" id="IPR052571">
    <property type="entry name" value="Mt_RNA_Methyltransferase"/>
</dbReference>
<dbReference type="AlphaFoldDB" id="F2UMN4"/>
<keyword evidence="2" id="KW-0479">Metal-binding</keyword>
<comment type="subcellular location">
    <subcellularLocation>
        <location evidence="1">Mitochondrion</location>
    </subcellularLocation>
</comment>
<dbReference type="eggNOG" id="KOG2539">
    <property type="taxonomic scope" value="Eukaryota"/>
</dbReference>
<dbReference type="InterPro" id="IPR015324">
    <property type="entry name" value="Ribosomal_Rsm22-like"/>
</dbReference>
<dbReference type="SUPFAM" id="SSF53335">
    <property type="entry name" value="S-adenosyl-L-methionine-dependent methyltransferases"/>
    <property type="match status" value="1"/>
</dbReference>
<feature type="region of interest" description="Disordered" evidence="8">
    <location>
        <begin position="489"/>
        <end position="557"/>
    </location>
</feature>
<comment type="function">
    <text evidence="7">Mitochondrial ribosome (mitoribosome) assembly factor. Binds at the interface of the head and body domains of the mitochondrial small ribosomal subunit (mt-SSU), occluding the mRNA channel and preventing compaction of the head domain towards the body. Probable inactive methyltransferase: retains the characteristic folding and ability to bind S-adenosyl-L-methionine, but it probably lost its methyltransferase activity.</text>
</comment>
<feature type="region of interest" description="Disordered" evidence="8">
    <location>
        <begin position="415"/>
        <end position="459"/>
    </location>
</feature>
<feature type="compositionally biased region" description="Acidic residues" evidence="8">
    <location>
        <begin position="502"/>
        <end position="533"/>
    </location>
</feature>
<dbReference type="Pfam" id="PF09243">
    <property type="entry name" value="Rsm22"/>
    <property type="match status" value="2"/>
</dbReference>
<dbReference type="PANTHER" id="PTHR13184:SF5">
    <property type="entry name" value="METHYLTRANSFERASE-LIKE PROTEIN 17, MITOCHONDRIAL"/>
    <property type="match status" value="1"/>
</dbReference>
<dbReference type="GO" id="GO:0003735">
    <property type="term" value="F:structural constituent of ribosome"/>
    <property type="evidence" value="ECO:0007669"/>
    <property type="project" value="TreeGrafter"/>
</dbReference>
<feature type="compositionally biased region" description="Polar residues" evidence="8">
    <location>
        <begin position="535"/>
        <end position="544"/>
    </location>
</feature>
<evidence type="ECO:0000256" key="6">
    <source>
        <dbReference type="ARBA" id="ARBA00023128"/>
    </source>
</evidence>
<evidence type="ECO:0000256" key="8">
    <source>
        <dbReference type="SAM" id="MobiDB-lite"/>
    </source>
</evidence>
<evidence type="ECO:0000256" key="7">
    <source>
        <dbReference type="ARBA" id="ARBA00045681"/>
    </source>
</evidence>
<dbReference type="GO" id="GO:0006412">
    <property type="term" value="P:translation"/>
    <property type="evidence" value="ECO:0007669"/>
    <property type="project" value="InterPro"/>
</dbReference>
<reference evidence="9" key="1">
    <citation type="submission" date="2009-08" db="EMBL/GenBank/DDBJ databases">
        <title>Annotation of Salpingoeca rosetta.</title>
        <authorList>
            <consortium name="The Broad Institute Genome Sequencing Platform"/>
            <person name="Russ C."/>
            <person name="Cuomo C."/>
            <person name="Burger G."/>
            <person name="Gray M.W."/>
            <person name="Holland P.W.H."/>
            <person name="King N."/>
            <person name="Lang F.B.F."/>
            <person name="Roger A.J."/>
            <person name="Ruiz-Trillo I."/>
            <person name="Young S.K."/>
            <person name="Zeng Q."/>
            <person name="Gargeya S."/>
            <person name="Alvarado L."/>
            <person name="Berlin A."/>
            <person name="Chapman S.B."/>
            <person name="Chen Z."/>
            <person name="Freedman E."/>
            <person name="Gellesch M."/>
            <person name="Goldberg J."/>
            <person name="Griggs A."/>
            <person name="Gujja S."/>
            <person name="Heilman E."/>
            <person name="Heiman D."/>
            <person name="Howarth C."/>
            <person name="Mehta T."/>
            <person name="Neiman D."/>
            <person name="Pearson M."/>
            <person name="Roberts A."/>
            <person name="Saif S."/>
            <person name="Shea T."/>
            <person name="Shenoy N."/>
            <person name="Sisk P."/>
            <person name="Stolte C."/>
            <person name="Sykes S."/>
            <person name="White J."/>
            <person name="Yandava C."/>
            <person name="Haas B."/>
            <person name="Nusbaum C."/>
            <person name="Birren B."/>
        </authorList>
    </citation>
    <scope>NUCLEOTIDE SEQUENCE</scope>
    <source>
        <strain evidence="9">ATCC 50818</strain>
    </source>
</reference>
<name>F2UMN4_SALR5</name>
<accession>F2UMN4</accession>
<keyword evidence="10" id="KW-1185">Reference proteome</keyword>
<evidence type="ECO:0008006" key="11">
    <source>
        <dbReference type="Google" id="ProtNLM"/>
    </source>
</evidence>
<evidence type="ECO:0000256" key="2">
    <source>
        <dbReference type="ARBA" id="ARBA00022723"/>
    </source>
</evidence>
<evidence type="ECO:0000313" key="9">
    <source>
        <dbReference type="EMBL" id="EGD78383.1"/>
    </source>
</evidence>
<dbReference type="GO" id="GO:0008168">
    <property type="term" value="F:methyltransferase activity"/>
    <property type="evidence" value="ECO:0007669"/>
    <property type="project" value="InterPro"/>
</dbReference>
<dbReference type="EMBL" id="GL832982">
    <property type="protein sequence ID" value="EGD78383.1"/>
    <property type="molecule type" value="Genomic_DNA"/>
</dbReference>
<dbReference type="PANTHER" id="PTHR13184">
    <property type="entry name" value="37S RIBOSOMAL PROTEIN S22"/>
    <property type="match status" value="1"/>
</dbReference>
<sequence length="620" mass="68391">MLQTIGRVKKTKWLAPVTSFAVGSVLLPERWIAAAETAIANSGASQAQVFEDASKFHAFWANRDMPDIELPEASSVRDRAYVSEDGVKYKNHLRYGEREALAFLVSQAPHTFASTHRVLNELRIRDPAFQPSSVLDFGAGTGTSTWALHDTWKSSVDSITCVDTSLAMLNLSQHMLEGIDYDRHSRFQQFLSPKGEHDLVLASHTLSELPSGDARRAALTSLWNKTTSYLVLVENGSAWGHMCMLEARQHIAALALHDNQAHLEAIHSSDDEDTAGPSAHDGPGSDAAATAAATREEEEEEEGHQRHHDGDGDGQEQGVAFASTAAAASTAPYTMQLVAPCPHMYQCPMTQTSHPCHFPVSVVWPPSLMFHRSLRRRQVRRSKFSYLILKKTTYSADQWQQYRTHIKTCGETFAAEQDKEQRERKRQRQQASAAAAGEEEASADNHPQPQGQHHHHHRGADNTLAAMAAYAGTVASGALGAAHTIDSRTPAAVAAAEAKEKDDDEEEEDEEDDDEEEKEEDEQKEEEEEEQDAASDSTSSTTHNRQVDAEGDCPTPTAVDQQLHRVVASVSRKKGLVTARTCSFSGKIRDVTFSKRRVNDDLKWRAAKKMAWGDLVAANR</sequence>
<dbReference type="GO" id="GO:0046872">
    <property type="term" value="F:metal ion binding"/>
    <property type="evidence" value="ECO:0007669"/>
    <property type="project" value="UniProtKB-KW"/>
</dbReference>
<feature type="region of interest" description="Disordered" evidence="8">
    <location>
        <begin position="269"/>
        <end position="316"/>
    </location>
</feature>
<keyword evidence="4" id="KW-0408">Iron</keyword>
<dbReference type="RefSeq" id="XP_004989706.1">
    <property type="nucleotide sequence ID" value="XM_004989649.1"/>
</dbReference>
<dbReference type="OrthoDB" id="421327at2759"/>
<dbReference type="InterPro" id="IPR029063">
    <property type="entry name" value="SAM-dependent_MTases_sf"/>
</dbReference>
<dbReference type="KEGG" id="sre:PTSG_12886"/>
<evidence type="ECO:0000313" key="10">
    <source>
        <dbReference type="Proteomes" id="UP000007799"/>
    </source>
</evidence>
<dbReference type="GO" id="GO:0005763">
    <property type="term" value="C:mitochondrial small ribosomal subunit"/>
    <property type="evidence" value="ECO:0007669"/>
    <property type="project" value="TreeGrafter"/>
</dbReference>
<dbReference type="InParanoid" id="F2UMN4"/>
<organism evidence="9 10">
    <name type="scientific">Salpingoeca rosetta (strain ATCC 50818 / BSB-021)</name>
    <dbReference type="NCBI Taxonomy" id="946362"/>
    <lineage>
        <taxon>Eukaryota</taxon>
        <taxon>Choanoflagellata</taxon>
        <taxon>Craspedida</taxon>
        <taxon>Salpingoecidae</taxon>
        <taxon>Salpingoeca</taxon>
    </lineage>
</organism>
<keyword evidence="3" id="KW-0809">Transit peptide</keyword>
<keyword evidence="5" id="KW-0411">Iron-sulfur</keyword>
<evidence type="ECO:0000256" key="5">
    <source>
        <dbReference type="ARBA" id="ARBA00023014"/>
    </source>
</evidence>
<protein>
    <recommendedName>
        <fullName evidence="11">Methyltransferase domain-containing protein</fullName>
    </recommendedName>
</protein>
<evidence type="ECO:0000256" key="4">
    <source>
        <dbReference type="ARBA" id="ARBA00023004"/>
    </source>
</evidence>
<dbReference type="GO" id="GO:0051536">
    <property type="term" value="F:iron-sulfur cluster binding"/>
    <property type="evidence" value="ECO:0007669"/>
    <property type="project" value="UniProtKB-KW"/>
</dbReference>
<proteinExistence type="predicted"/>
<evidence type="ECO:0000256" key="3">
    <source>
        <dbReference type="ARBA" id="ARBA00022946"/>
    </source>
</evidence>
<dbReference type="Proteomes" id="UP000007799">
    <property type="component" value="Unassembled WGS sequence"/>
</dbReference>